<dbReference type="Proteomes" id="UP000317494">
    <property type="component" value="Unassembled WGS sequence"/>
</dbReference>
<dbReference type="Proteomes" id="UP000320475">
    <property type="component" value="Unassembled WGS sequence"/>
</dbReference>
<name>A0A507CZK0_9FUNG</name>
<evidence type="ECO:0000313" key="2">
    <source>
        <dbReference type="EMBL" id="TPX44576.1"/>
    </source>
</evidence>
<dbReference type="VEuPathDB" id="FungiDB:SeMB42_g03547"/>
<evidence type="ECO:0000313" key="5">
    <source>
        <dbReference type="Proteomes" id="UP000320475"/>
    </source>
</evidence>
<dbReference type="Gene3D" id="1.10.418.10">
    <property type="entry name" value="Calponin-like domain"/>
    <property type="match status" value="1"/>
</dbReference>
<sequence length="201" mass="22329">MNSSALTLPREVLKWLHTLDLSHSFSNPKRDFCNGVLVAEVLSRYFVGKIQVNLLYTSESVERREDNWRQLAKFFKKQQISVPQEAMNAVLHCHPNAAVLFICNVYTLLTGKSLPEMSRSLSASVAMVASGYEATPRYTLPTTSTIIKAVGAESRSKAEAVAVAHREYLKALRKATKDTSSTSDADVADSVDMRRPMFLGD</sequence>
<dbReference type="PANTHER" id="PTHR12509:SF8">
    <property type="entry name" value="SPERMATOGENESIS-ASSOCIATED PROTEIN 4"/>
    <property type="match status" value="1"/>
</dbReference>
<evidence type="ECO:0000313" key="4">
    <source>
        <dbReference type="Proteomes" id="UP000317494"/>
    </source>
</evidence>
<accession>A0A507CZK0</accession>
<dbReference type="InterPro" id="IPR010441">
    <property type="entry name" value="CH_2"/>
</dbReference>
<gene>
    <name evidence="2" type="ORF">SeLEV6574_g04415</name>
    <name evidence="3" type="ORF">SeMB42_g03547</name>
</gene>
<keyword evidence="4" id="KW-1185">Reference proteome</keyword>
<dbReference type="InterPro" id="IPR052111">
    <property type="entry name" value="Spermatogenesis_Ciliary_MAP"/>
</dbReference>
<comment type="caution">
    <text evidence="2">The sequence shown here is derived from an EMBL/GenBank/DDBJ whole genome shotgun (WGS) entry which is preliminary data.</text>
</comment>
<evidence type="ECO:0000259" key="1">
    <source>
        <dbReference type="Pfam" id="PF06294"/>
    </source>
</evidence>
<dbReference type="GO" id="GO:0008017">
    <property type="term" value="F:microtubule binding"/>
    <property type="evidence" value="ECO:0007669"/>
    <property type="project" value="TreeGrafter"/>
</dbReference>
<dbReference type="EMBL" id="QEAM01000176">
    <property type="protein sequence ID" value="TPX44576.1"/>
    <property type="molecule type" value="Genomic_DNA"/>
</dbReference>
<dbReference type="GO" id="GO:0051493">
    <property type="term" value="P:regulation of cytoskeleton organization"/>
    <property type="evidence" value="ECO:0007669"/>
    <property type="project" value="TreeGrafter"/>
</dbReference>
<organism evidence="2 5">
    <name type="scientific">Synchytrium endobioticum</name>
    <dbReference type="NCBI Taxonomy" id="286115"/>
    <lineage>
        <taxon>Eukaryota</taxon>
        <taxon>Fungi</taxon>
        <taxon>Fungi incertae sedis</taxon>
        <taxon>Chytridiomycota</taxon>
        <taxon>Chytridiomycota incertae sedis</taxon>
        <taxon>Chytridiomycetes</taxon>
        <taxon>Synchytriales</taxon>
        <taxon>Synchytriaceae</taxon>
        <taxon>Synchytrium</taxon>
    </lineage>
</organism>
<dbReference type="PANTHER" id="PTHR12509">
    <property type="entry name" value="SPERMATOGENESIS-ASSOCIATED 4-RELATED"/>
    <property type="match status" value="1"/>
</dbReference>
<dbReference type="STRING" id="286115.A0A507CZK0"/>
<dbReference type="AlphaFoldDB" id="A0A507CZK0"/>
<dbReference type="Pfam" id="PF06294">
    <property type="entry name" value="CH_2"/>
    <property type="match status" value="1"/>
</dbReference>
<reference evidence="4 5" key="1">
    <citation type="journal article" date="2019" name="Sci. Rep.">
        <title>Comparative genomics of chytrid fungi reveal insights into the obligate biotrophic and pathogenic lifestyle of Synchytrium endobioticum.</title>
        <authorList>
            <person name="van de Vossenberg B.T.L.H."/>
            <person name="Warris S."/>
            <person name="Nguyen H.D.T."/>
            <person name="van Gent-Pelzer M.P.E."/>
            <person name="Joly D.L."/>
            <person name="van de Geest H.C."/>
            <person name="Bonants P.J.M."/>
            <person name="Smith D.S."/>
            <person name="Levesque C.A."/>
            <person name="van der Lee T.A.J."/>
        </authorList>
    </citation>
    <scope>NUCLEOTIDE SEQUENCE [LARGE SCALE GENOMIC DNA]</scope>
    <source>
        <strain evidence="2 5">LEV6574</strain>
        <strain evidence="3 4">MB42</strain>
    </source>
</reference>
<dbReference type="InterPro" id="IPR036872">
    <property type="entry name" value="CH_dom_sf"/>
</dbReference>
<evidence type="ECO:0000313" key="3">
    <source>
        <dbReference type="EMBL" id="TPX46842.1"/>
    </source>
</evidence>
<dbReference type="GO" id="GO:0005930">
    <property type="term" value="C:axoneme"/>
    <property type="evidence" value="ECO:0007669"/>
    <property type="project" value="TreeGrafter"/>
</dbReference>
<dbReference type="EMBL" id="QEAN01000127">
    <property type="protein sequence ID" value="TPX46842.1"/>
    <property type="molecule type" value="Genomic_DNA"/>
</dbReference>
<protein>
    <recommendedName>
        <fullName evidence="1">CH-like domain-containing protein</fullName>
    </recommendedName>
</protein>
<feature type="domain" description="CH-like" evidence="1">
    <location>
        <begin position="12"/>
        <end position="107"/>
    </location>
</feature>
<dbReference type="OrthoDB" id="62528at2759"/>
<proteinExistence type="predicted"/>